<dbReference type="KEGG" id="tmn:UCRPA7_1513"/>
<organism evidence="2 3">
    <name type="scientific">Phaeoacremonium minimum (strain UCR-PA7)</name>
    <name type="common">Esca disease fungus</name>
    <name type="synonym">Togninia minima</name>
    <dbReference type="NCBI Taxonomy" id="1286976"/>
    <lineage>
        <taxon>Eukaryota</taxon>
        <taxon>Fungi</taxon>
        <taxon>Dikarya</taxon>
        <taxon>Ascomycota</taxon>
        <taxon>Pezizomycotina</taxon>
        <taxon>Sordariomycetes</taxon>
        <taxon>Sordariomycetidae</taxon>
        <taxon>Togniniales</taxon>
        <taxon>Togniniaceae</taxon>
        <taxon>Phaeoacremonium</taxon>
    </lineage>
</organism>
<evidence type="ECO:0000256" key="1">
    <source>
        <dbReference type="SAM" id="MobiDB-lite"/>
    </source>
</evidence>
<dbReference type="PRINTS" id="PR00929">
    <property type="entry name" value="ATHOOK"/>
</dbReference>
<proteinExistence type="predicted"/>
<feature type="compositionally biased region" description="Acidic residues" evidence="1">
    <location>
        <begin position="122"/>
        <end position="143"/>
    </location>
</feature>
<dbReference type="AlphaFoldDB" id="R8BUD2"/>
<gene>
    <name evidence="2" type="ORF">UCRPA7_1513</name>
</gene>
<evidence type="ECO:0000313" key="3">
    <source>
        <dbReference type="Proteomes" id="UP000014074"/>
    </source>
</evidence>
<protein>
    <submittedName>
        <fullName evidence="2">Uncharacterized protein</fullName>
    </submittedName>
</protein>
<accession>R8BUD2</accession>
<name>R8BUD2_PHAM7</name>
<sequence length="143" mass="15280">MAPTKPAARRGRLSKAEAGAETQEDKATSAANGAEPVKRRGRPPKEDGAKVTKPKPKPKATGGTGRPRGRPPLDPSQRKTKPYVPSGRPRGRPPKPKATGKPGRPRKSDAAAIKEALPESDDKVEEEVEGEDEEEYAEAEGEE</sequence>
<dbReference type="EMBL" id="KB932883">
    <property type="protein sequence ID" value="EOO02982.1"/>
    <property type="molecule type" value="Genomic_DNA"/>
</dbReference>
<keyword evidence="3" id="KW-1185">Reference proteome</keyword>
<dbReference type="HOGENOM" id="CLU_1807571_0_0_1"/>
<feature type="region of interest" description="Disordered" evidence="1">
    <location>
        <begin position="1"/>
        <end position="143"/>
    </location>
</feature>
<dbReference type="RefSeq" id="XP_007912284.1">
    <property type="nucleotide sequence ID" value="XM_007914093.1"/>
</dbReference>
<dbReference type="SMART" id="SM00384">
    <property type="entry name" value="AT_hook"/>
    <property type="match status" value="4"/>
</dbReference>
<dbReference type="GeneID" id="19321669"/>
<dbReference type="InterPro" id="IPR017956">
    <property type="entry name" value="AT_hook_DNA-bd_motif"/>
</dbReference>
<evidence type="ECO:0000313" key="2">
    <source>
        <dbReference type="EMBL" id="EOO02982.1"/>
    </source>
</evidence>
<reference evidence="3" key="1">
    <citation type="journal article" date="2013" name="Genome Announc.">
        <title>Draft genome sequence of the ascomycete Phaeoacremonium aleophilum strain UCR-PA7, a causal agent of the esca disease complex in grapevines.</title>
        <authorList>
            <person name="Blanco-Ulate B."/>
            <person name="Rolshausen P."/>
            <person name="Cantu D."/>
        </authorList>
    </citation>
    <scope>NUCLEOTIDE SEQUENCE [LARGE SCALE GENOMIC DNA]</scope>
    <source>
        <strain evidence="3">UCR-PA7</strain>
    </source>
</reference>
<dbReference type="GO" id="GO:0003677">
    <property type="term" value="F:DNA binding"/>
    <property type="evidence" value="ECO:0007669"/>
    <property type="project" value="InterPro"/>
</dbReference>
<dbReference type="Proteomes" id="UP000014074">
    <property type="component" value="Unassembled WGS sequence"/>
</dbReference>